<sequence>MDTRADTTAAQTTRLRALVLDTRLYALSVPKRTIAGHPIHSSNVDTNAVNTIADLKRRLFWPSITADPVASDVYLGHRLVADNQPIRVLRDKDFVVIGDRRWRQYYERRRGKQSANERPINGTKTAATGDSGSGVATCGQRAVTIGLAFKAERDRLADSVSMLDEKIELIQKSITISADTPTADQYVELSDGLNVVKMIGSVNRALVSLSDIGVADTPGMSSDETQMVGNLIQSSEMVRQSLAAIVDTWMAMKRVKKQHVLDVMIKMKKISECMEQLWNSKNFFKDIACIECQTLSAKDNCNDKCETNVPIVANVSSLSKQVPTYWPSVRLGGKWMCCLCDQLLPHWKAVQSHQKPLRCRGFGAMTVTDNNCSIVLHEWFEYLITETRVKTHSLATESPKANLQSDQSDTAMDFGKLSAAACPPLLPPPDTIRLKLLVFDAQLYIISLPKTREGYIGHVDADIHAEAIASTIPGMSAADIDTQALPIL</sequence>
<dbReference type="EMBL" id="OC862699">
    <property type="protein sequence ID" value="CAD7630447.1"/>
    <property type="molecule type" value="Genomic_DNA"/>
</dbReference>
<dbReference type="Proteomes" id="UP000759131">
    <property type="component" value="Unassembled WGS sequence"/>
</dbReference>
<feature type="non-terminal residue" evidence="2">
    <location>
        <position position="488"/>
    </location>
</feature>
<protein>
    <submittedName>
        <fullName evidence="2">Uncharacterized protein</fullName>
    </submittedName>
</protein>
<accession>A0A7R9KYE8</accession>
<evidence type="ECO:0000256" key="1">
    <source>
        <dbReference type="SAM" id="MobiDB-lite"/>
    </source>
</evidence>
<organism evidence="2">
    <name type="scientific">Medioppia subpectinata</name>
    <dbReference type="NCBI Taxonomy" id="1979941"/>
    <lineage>
        <taxon>Eukaryota</taxon>
        <taxon>Metazoa</taxon>
        <taxon>Ecdysozoa</taxon>
        <taxon>Arthropoda</taxon>
        <taxon>Chelicerata</taxon>
        <taxon>Arachnida</taxon>
        <taxon>Acari</taxon>
        <taxon>Acariformes</taxon>
        <taxon>Sarcoptiformes</taxon>
        <taxon>Oribatida</taxon>
        <taxon>Brachypylina</taxon>
        <taxon>Oppioidea</taxon>
        <taxon>Oppiidae</taxon>
        <taxon>Medioppia</taxon>
    </lineage>
</organism>
<evidence type="ECO:0000313" key="3">
    <source>
        <dbReference type="Proteomes" id="UP000759131"/>
    </source>
</evidence>
<name>A0A7R9KYE8_9ACAR</name>
<dbReference type="EMBL" id="CAJPIZ010008124">
    <property type="protein sequence ID" value="CAG2110877.1"/>
    <property type="molecule type" value="Genomic_DNA"/>
</dbReference>
<dbReference type="AlphaFoldDB" id="A0A7R9KYE8"/>
<gene>
    <name evidence="2" type="ORF">OSB1V03_LOCUS10860</name>
</gene>
<proteinExistence type="predicted"/>
<keyword evidence="3" id="KW-1185">Reference proteome</keyword>
<reference evidence="2" key="1">
    <citation type="submission" date="2020-11" db="EMBL/GenBank/DDBJ databases">
        <authorList>
            <person name="Tran Van P."/>
        </authorList>
    </citation>
    <scope>NUCLEOTIDE SEQUENCE</scope>
</reference>
<feature type="region of interest" description="Disordered" evidence="1">
    <location>
        <begin position="108"/>
        <end position="135"/>
    </location>
</feature>
<evidence type="ECO:0000313" key="2">
    <source>
        <dbReference type="EMBL" id="CAD7630447.1"/>
    </source>
</evidence>